<dbReference type="EMBL" id="KN832980">
    <property type="protein sequence ID" value="KIM87210.1"/>
    <property type="molecule type" value="Genomic_DNA"/>
</dbReference>
<keyword evidence="3" id="KW-1185">Reference proteome</keyword>
<accession>A0A0C3FSM4</accession>
<dbReference type="HOGENOM" id="CLU_2498648_0_0_1"/>
<feature type="region of interest" description="Disordered" evidence="1">
    <location>
        <begin position="30"/>
        <end position="86"/>
    </location>
</feature>
<evidence type="ECO:0000313" key="2">
    <source>
        <dbReference type="EMBL" id="KIM87210.1"/>
    </source>
</evidence>
<feature type="compositionally biased region" description="Basic and acidic residues" evidence="1">
    <location>
        <begin position="49"/>
        <end position="73"/>
    </location>
</feature>
<gene>
    <name evidence="2" type="ORF">PILCRDRAFT_303944</name>
</gene>
<organism evidence="2 3">
    <name type="scientific">Piloderma croceum (strain F 1598)</name>
    <dbReference type="NCBI Taxonomy" id="765440"/>
    <lineage>
        <taxon>Eukaryota</taxon>
        <taxon>Fungi</taxon>
        <taxon>Dikarya</taxon>
        <taxon>Basidiomycota</taxon>
        <taxon>Agaricomycotina</taxon>
        <taxon>Agaricomycetes</taxon>
        <taxon>Agaricomycetidae</taxon>
        <taxon>Atheliales</taxon>
        <taxon>Atheliaceae</taxon>
        <taxon>Piloderma</taxon>
    </lineage>
</organism>
<protein>
    <submittedName>
        <fullName evidence="2">Uncharacterized protein</fullName>
    </submittedName>
</protein>
<dbReference type="InParanoid" id="A0A0C3FSM4"/>
<dbReference type="AlphaFoldDB" id="A0A0C3FSM4"/>
<reference evidence="2 3" key="1">
    <citation type="submission" date="2014-04" db="EMBL/GenBank/DDBJ databases">
        <authorList>
            <consortium name="DOE Joint Genome Institute"/>
            <person name="Kuo A."/>
            <person name="Tarkka M."/>
            <person name="Buscot F."/>
            <person name="Kohler A."/>
            <person name="Nagy L.G."/>
            <person name="Floudas D."/>
            <person name="Copeland A."/>
            <person name="Barry K.W."/>
            <person name="Cichocki N."/>
            <person name="Veneault-Fourrey C."/>
            <person name="LaButti K."/>
            <person name="Lindquist E.A."/>
            <person name="Lipzen A."/>
            <person name="Lundell T."/>
            <person name="Morin E."/>
            <person name="Murat C."/>
            <person name="Sun H."/>
            <person name="Tunlid A."/>
            <person name="Henrissat B."/>
            <person name="Grigoriev I.V."/>
            <person name="Hibbett D.S."/>
            <person name="Martin F."/>
            <person name="Nordberg H.P."/>
            <person name="Cantor M.N."/>
            <person name="Hua S.X."/>
        </authorList>
    </citation>
    <scope>NUCLEOTIDE SEQUENCE [LARGE SCALE GENOMIC DNA]</scope>
    <source>
        <strain evidence="2 3">F 1598</strain>
    </source>
</reference>
<evidence type="ECO:0000256" key="1">
    <source>
        <dbReference type="SAM" id="MobiDB-lite"/>
    </source>
</evidence>
<feature type="compositionally biased region" description="Basic and acidic residues" evidence="1">
    <location>
        <begin position="31"/>
        <end position="41"/>
    </location>
</feature>
<dbReference type="Proteomes" id="UP000054166">
    <property type="component" value="Unassembled WGS sequence"/>
</dbReference>
<reference evidence="3" key="2">
    <citation type="submission" date="2015-01" db="EMBL/GenBank/DDBJ databases">
        <title>Evolutionary Origins and Diversification of the Mycorrhizal Mutualists.</title>
        <authorList>
            <consortium name="DOE Joint Genome Institute"/>
            <consortium name="Mycorrhizal Genomics Consortium"/>
            <person name="Kohler A."/>
            <person name="Kuo A."/>
            <person name="Nagy L.G."/>
            <person name="Floudas D."/>
            <person name="Copeland A."/>
            <person name="Barry K.W."/>
            <person name="Cichocki N."/>
            <person name="Veneault-Fourrey C."/>
            <person name="LaButti K."/>
            <person name="Lindquist E.A."/>
            <person name="Lipzen A."/>
            <person name="Lundell T."/>
            <person name="Morin E."/>
            <person name="Murat C."/>
            <person name="Riley R."/>
            <person name="Ohm R."/>
            <person name="Sun H."/>
            <person name="Tunlid A."/>
            <person name="Henrissat B."/>
            <person name="Grigoriev I.V."/>
            <person name="Hibbett D.S."/>
            <person name="Martin F."/>
        </authorList>
    </citation>
    <scope>NUCLEOTIDE SEQUENCE [LARGE SCALE GENOMIC DNA]</scope>
    <source>
        <strain evidence="3">F 1598</strain>
    </source>
</reference>
<name>A0A0C3FSM4_PILCF</name>
<sequence>MYFSGKQDWAVSAFPAPGQLCANRFRCQARRFPEQGTKRQQGENLRQGKQMDEQDSKNKEDKAKERRTRKEQNAEPQEQIKLNCDR</sequence>
<evidence type="ECO:0000313" key="3">
    <source>
        <dbReference type="Proteomes" id="UP000054166"/>
    </source>
</evidence>
<proteinExistence type="predicted"/>